<evidence type="ECO:0000256" key="8">
    <source>
        <dbReference type="SAM" id="MobiDB-lite"/>
    </source>
</evidence>
<comment type="subcellular location">
    <subcellularLocation>
        <location evidence="1">Nucleus</location>
    </subcellularLocation>
</comment>
<feature type="region of interest" description="Disordered" evidence="8">
    <location>
        <begin position="237"/>
        <end position="257"/>
    </location>
</feature>
<dbReference type="eggNOG" id="ENOG502S8M1">
    <property type="taxonomic scope" value="Eukaryota"/>
</dbReference>
<keyword evidence="6" id="KW-0804">Transcription</keyword>
<keyword evidence="3" id="KW-0863">Zinc-finger</keyword>
<keyword evidence="7" id="KW-0539">Nucleus</keyword>
<dbReference type="GeneID" id="19328611"/>
<dbReference type="Pfam" id="PF13919">
    <property type="entry name" value="ASXH"/>
    <property type="match status" value="1"/>
</dbReference>
<dbReference type="KEGG" id="tmn:UCRPA7_7819"/>
<evidence type="ECO:0000256" key="5">
    <source>
        <dbReference type="ARBA" id="ARBA00023015"/>
    </source>
</evidence>
<evidence type="ECO:0000259" key="9">
    <source>
        <dbReference type="PROSITE" id="PS51916"/>
    </source>
</evidence>
<evidence type="ECO:0000256" key="6">
    <source>
        <dbReference type="ARBA" id="ARBA00023163"/>
    </source>
</evidence>
<dbReference type="RefSeq" id="XP_007918532.1">
    <property type="nucleotide sequence ID" value="XM_007920341.1"/>
</dbReference>
<feature type="compositionally biased region" description="Polar residues" evidence="8">
    <location>
        <begin position="237"/>
        <end position="247"/>
    </location>
</feature>
<accession>R8BBL6</accession>
<dbReference type="GO" id="GO:0008270">
    <property type="term" value="F:zinc ion binding"/>
    <property type="evidence" value="ECO:0007669"/>
    <property type="project" value="UniProtKB-KW"/>
</dbReference>
<feature type="region of interest" description="Disordered" evidence="8">
    <location>
        <begin position="272"/>
        <end position="291"/>
    </location>
</feature>
<dbReference type="InterPro" id="IPR044867">
    <property type="entry name" value="DEUBAD_dom"/>
</dbReference>
<sequence>MAPQDDSGASVASSALSSPPESIVDPKEDIDTLISPVTHENSGIAEQLEKIGVSTELPKDNSEDPEPSIEVNMDGKRPHRAAFNKTTTSTAKKPKMRSKKWDPDFLLEDPASALTKVDLRALLSHPDAWTVLTAQEKKEILAKFPDEQHILNAGTEDACPNIQSLRNDDNFRHDVARFQDAIANGQLDPQWLQEAWIAHERRETGEFDEFKIKKFESDWGVELPVEYKLAKVLPPQQSEMPTTNYQSEAPDELSGEVTDVNSEVIAKGADGNISEAAKPVETMGVDSTENA</sequence>
<reference evidence="11" key="1">
    <citation type="journal article" date="2013" name="Genome Announc.">
        <title>Draft genome sequence of the ascomycete Phaeoacremonium aleophilum strain UCR-PA7, a causal agent of the esca disease complex in grapevines.</title>
        <authorList>
            <person name="Blanco-Ulate B."/>
            <person name="Rolshausen P."/>
            <person name="Cantu D."/>
        </authorList>
    </citation>
    <scope>NUCLEOTIDE SEQUENCE [LARGE SCALE GENOMIC DNA]</scope>
    <source>
        <strain evidence="11">UCR-PA7</strain>
    </source>
</reference>
<evidence type="ECO:0000256" key="2">
    <source>
        <dbReference type="ARBA" id="ARBA00022723"/>
    </source>
</evidence>
<dbReference type="GO" id="GO:0005634">
    <property type="term" value="C:nucleus"/>
    <property type="evidence" value="ECO:0007669"/>
    <property type="project" value="UniProtKB-SubCell"/>
</dbReference>
<keyword evidence="2" id="KW-0479">Metal-binding</keyword>
<evidence type="ECO:0000256" key="3">
    <source>
        <dbReference type="ARBA" id="ARBA00022771"/>
    </source>
</evidence>
<dbReference type="InterPro" id="IPR028020">
    <property type="entry name" value="ASX_DEUBAD_dom"/>
</dbReference>
<organism evidence="10 11">
    <name type="scientific">Phaeoacremonium minimum (strain UCR-PA7)</name>
    <name type="common">Esca disease fungus</name>
    <name type="synonym">Togninia minima</name>
    <dbReference type="NCBI Taxonomy" id="1286976"/>
    <lineage>
        <taxon>Eukaryota</taxon>
        <taxon>Fungi</taxon>
        <taxon>Dikarya</taxon>
        <taxon>Ascomycota</taxon>
        <taxon>Pezizomycotina</taxon>
        <taxon>Sordariomycetes</taxon>
        <taxon>Sordariomycetidae</taxon>
        <taxon>Togniniales</taxon>
        <taxon>Togniniaceae</taxon>
        <taxon>Phaeoacremonium</taxon>
    </lineage>
</organism>
<name>R8BBL6_PHAM7</name>
<dbReference type="OrthoDB" id="2289918at2759"/>
<proteinExistence type="predicted"/>
<dbReference type="AlphaFoldDB" id="R8BBL6"/>
<evidence type="ECO:0000256" key="7">
    <source>
        <dbReference type="ARBA" id="ARBA00023242"/>
    </source>
</evidence>
<feature type="domain" description="DEUBAD" evidence="9">
    <location>
        <begin position="110"/>
        <end position="224"/>
    </location>
</feature>
<evidence type="ECO:0000313" key="10">
    <source>
        <dbReference type="EMBL" id="EON96677.1"/>
    </source>
</evidence>
<protein>
    <submittedName>
        <fullName evidence="10">Putative proline-rich early nodulin protein</fullName>
    </submittedName>
</protein>
<keyword evidence="5" id="KW-0805">Transcription regulation</keyword>
<evidence type="ECO:0000256" key="4">
    <source>
        <dbReference type="ARBA" id="ARBA00022833"/>
    </source>
</evidence>
<evidence type="ECO:0000256" key="1">
    <source>
        <dbReference type="ARBA" id="ARBA00004123"/>
    </source>
</evidence>
<dbReference type="PROSITE" id="PS51916">
    <property type="entry name" value="DEUBAD"/>
    <property type="match status" value="1"/>
</dbReference>
<feature type="region of interest" description="Disordered" evidence="8">
    <location>
        <begin position="1"/>
        <end position="100"/>
    </location>
</feature>
<evidence type="ECO:0000313" key="11">
    <source>
        <dbReference type="Proteomes" id="UP000014074"/>
    </source>
</evidence>
<dbReference type="Proteomes" id="UP000014074">
    <property type="component" value="Unassembled WGS sequence"/>
</dbReference>
<keyword evidence="11" id="KW-1185">Reference proteome</keyword>
<feature type="compositionally biased region" description="Low complexity" evidence="8">
    <location>
        <begin position="7"/>
        <end position="18"/>
    </location>
</feature>
<dbReference type="HOGENOM" id="CLU_957073_0_0_1"/>
<dbReference type="EMBL" id="KB933326">
    <property type="protein sequence ID" value="EON96677.1"/>
    <property type="molecule type" value="Genomic_DNA"/>
</dbReference>
<gene>
    <name evidence="10" type="ORF">UCRPA7_7819</name>
</gene>
<keyword evidence="4" id="KW-0862">Zinc</keyword>